<keyword evidence="1" id="KW-1133">Transmembrane helix</keyword>
<name>A0A7W7HUV7_9ACTN</name>
<evidence type="ECO:0000313" key="2">
    <source>
        <dbReference type="EMBL" id="MBB4761174.1"/>
    </source>
</evidence>
<dbReference type="AlphaFoldDB" id="A0A7W7HUV7"/>
<proteinExistence type="predicted"/>
<evidence type="ECO:0000313" key="3">
    <source>
        <dbReference type="Proteomes" id="UP000578112"/>
    </source>
</evidence>
<sequence length="68" mass="7117">MKGWTWLTAGLLCVVVGGLWTAQGLDLLGGSVMSGVTLWAVIGPIVVIAGLLMIVTGIRVRARSKQQP</sequence>
<gene>
    <name evidence="2" type="ORF">BJ971_001730</name>
</gene>
<keyword evidence="1" id="KW-0812">Transmembrane</keyword>
<accession>A0A7W7HUV7</accession>
<dbReference type="RefSeq" id="WP_184991418.1">
    <property type="nucleotide sequence ID" value="NZ_BOMK01000013.1"/>
</dbReference>
<keyword evidence="3" id="KW-1185">Reference proteome</keyword>
<keyword evidence="1" id="KW-0472">Membrane</keyword>
<dbReference type="Proteomes" id="UP000578112">
    <property type="component" value="Unassembled WGS sequence"/>
</dbReference>
<dbReference type="EMBL" id="JACHNH010000001">
    <property type="protein sequence ID" value="MBB4761174.1"/>
    <property type="molecule type" value="Genomic_DNA"/>
</dbReference>
<evidence type="ECO:0000256" key="1">
    <source>
        <dbReference type="SAM" id="Phobius"/>
    </source>
</evidence>
<feature type="transmembrane region" description="Helical" evidence="1">
    <location>
        <begin position="37"/>
        <end position="58"/>
    </location>
</feature>
<reference evidence="2 3" key="1">
    <citation type="submission" date="2020-08" db="EMBL/GenBank/DDBJ databases">
        <title>Sequencing the genomes of 1000 actinobacteria strains.</title>
        <authorList>
            <person name="Klenk H.-P."/>
        </authorList>
    </citation>
    <scope>NUCLEOTIDE SEQUENCE [LARGE SCALE GENOMIC DNA]</scope>
    <source>
        <strain evidence="2 3">DSM 43149</strain>
    </source>
</reference>
<organism evidence="2 3">
    <name type="scientific">Actinoplanes digitatis</name>
    <dbReference type="NCBI Taxonomy" id="1868"/>
    <lineage>
        <taxon>Bacteria</taxon>
        <taxon>Bacillati</taxon>
        <taxon>Actinomycetota</taxon>
        <taxon>Actinomycetes</taxon>
        <taxon>Micromonosporales</taxon>
        <taxon>Micromonosporaceae</taxon>
        <taxon>Actinoplanes</taxon>
    </lineage>
</organism>
<comment type="caution">
    <text evidence="2">The sequence shown here is derived from an EMBL/GenBank/DDBJ whole genome shotgun (WGS) entry which is preliminary data.</text>
</comment>
<protein>
    <submittedName>
        <fullName evidence="2">Uncharacterized membrane protein HdeD (DUF308 family)</fullName>
    </submittedName>
</protein>